<feature type="region of interest" description="Disordered" evidence="13">
    <location>
        <begin position="539"/>
        <end position="646"/>
    </location>
</feature>
<evidence type="ECO:0000313" key="16">
    <source>
        <dbReference type="Proteomes" id="UP001234989"/>
    </source>
</evidence>
<dbReference type="PANTHER" id="PTHR45674">
    <property type="entry name" value="DNA LIGASE 1/3 FAMILY MEMBER"/>
    <property type="match status" value="1"/>
</dbReference>
<evidence type="ECO:0000256" key="10">
    <source>
        <dbReference type="ARBA" id="ARBA00034003"/>
    </source>
</evidence>
<feature type="domain" description="ATP-dependent DNA ligase family profile" evidence="14">
    <location>
        <begin position="1241"/>
        <end position="1388"/>
    </location>
</feature>
<dbReference type="PROSITE" id="PS00697">
    <property type="entry name" value="DNA_LIGASE_A1"/>
    <property type="match status" value="1"/>
</dbReference>
<keyword evidence="6 11" id="KW-0227">DNA damage</keyword>
<dbReference type="Gene3D" id="1.10.3260.10">
    <property type="entry name" value="DNA ligase, ATP-dependent, N-terminal domain"/>
    <property type="match status" value="1"/>
</dbReference>
<comment type="catalytic activity">
    <reaction evidence="10 11">
        <text>ATP + (deoxyribonucleotide)n-3'-hydroxyl + 5'-phospho-(deoxyribonucleotide)m = (deoxyribonucleotide)n+m + AMP + diphosphate.</text>
        <dbReference type="EC" id="6.5.1.1"/>
    </reaction>
</comment>
<dbReference type="Pfam" id="PF07522">
    <property type="entry name" value="DRMBL"/>
    <property type="match status" value="1"/>
</dbReference>
<evidence type="ECO:0000256" key="3">
    <source>
        <dbReference type="ARBA" id="ARBA00022598"/>
    </source>
</evidence>
<evidence type="ECO:0000256" key="1">
    <source>
        <dbReference type="ARBA" id="ARBA00004123"/>
    </source>
</evidence>
<dbReference type="GO" id="GO:0006281">
    <property type="term" value="P:DNA repair"/>
    <property type="evidence" value="ECO:0007669"/>
    <property type="project" value="UniProtKB-KW"/>
</dbReference>
<keyword evidence="3 11" id="KW-0436">Ligase</keyword>
<dbReference type="Proteomes" id="UP001234989">
    <property type="component" value="Chromosome 2"/>
</dbReference>
<dbReference type="Pfam" id="PF04675">
    <property type="entry name" value="DNA_ligase_A_N"/>
    <property type="match status" value="1"/>
</dbReference>
<feature type="compositionally biased region" description="Polar residues" evidence="13">
    <location>
        <begin position="571"/>
        <end position="583"/>
    </location>
</feature>
<evidence type="ECO:0000256" key="2">
    <source>
        <dbReference type="ARBA" id="ARBA00007572"/>
    </source>
</evidence>
<organism evidence="15 16">
    <name type="scientific">Solanum verrucosum</name>
    <dbReference type="NCBI Taxonomy" id="315347"/>
    <lineage>
        <taxon>Eukaryota</taxon>
        <taxon>Viridiplantae</taxon>
        <taxon>Streptophyta</taxon>
        <taxon>Embryophyta</taxon>
        <taxon>Tracheophyta</taxon>
        <taxon>Spermatophyta</taxon>
        <taxon>Magnoliopsida</taxon>
        <taxon>eudicotyledons</taxon>
        <taxon>Gunneridae</taxon>
        <taxon>Pentapetalae</taxon>
        <taxon>asterids</taxon>
        <taxon>lamiids</taxon>
        <taxon>Solanales</taxon>
        <taxon>Solanaceae</taxon>
        <taxon>Solanoideae</taxon>
        <taxon>Solaneae</taxon>
        <taxon>Solanum</taxon>
    </lineage>
</organism>
<keyword evidence="4" id="KW-0235">DNA replication</keyword>
<dbReference type="CDD" id="cd16273">
    <property type="entry name" value="SNM1A-1C-like_MBL-fold"/>
    <property type="match status" value="1"/>
</dbReference>
<dbReference type="FunFam" id="3.30.470.30:FF:000002">
    <property type="entry name" value="DNA ligase"/>
    <property type="match status" value="1"/>
</dbReference>
<dbReference type="Gene3D" id="3.30.470.30">
    <property type="entry name" value="DNA ligase/mRNA capping enzyme"/>
    <property type="match status" value="1"/>
</dbReference>
<dbReference type="SUPFAM" id="SSF50249">
    <property type="entry name" value="Nucleic acid-binding proteins"/>
    <property type="match status" value="1"/>
</dbReference>
<name>A0AAF0Q4V9_SOLVR</name>
<dbReference type="SUPFAM" id="SSF117018">
    <property type="entry name" value="ATP-dependent DNA ligase DNA-binding domain"/>
    <property type="match status" value="2"/>
</dbReference>
<evidence type="ECO:0000256" key="11">
    <source>
        <dbReference type="RuleBase" id="RU000617"/>
    </source>
</evidence>
<dbReference type="GO" id="GO:0003910">
    <property type="term" value="F:DNA ligase (ATP) activity"/>
    <property type="evidence" value="ECO:0007669"/>
    <property type="project" value="UniProtKB-EC"/>
</dbReference>
<evidence type="ECO:0000256" key="8">
    <source>
        <dbReference type="ARBA" id="ARBA00023204"/>
    </source>
</evidence>
<evidence type="ECO:0000256" key="9">
    <source>
        <dbReference type="ARBA" id="ARBA00023242"/>
    </source>
</evidence>
<dbReference type="SUPFAM" id="SSF56281">
    <property type="entry name" value="Metallo-hydrolase/oxidoreductase"/>
    <property type="match status" value="1"/>
</dbReference>
<dbReference type="GO" id="GO:0071897">
    <property type="term" value="P:DNA biosynthetic process"/>
    <property type="evidence" value="ECO:0007669"/>
    <property type="project" value="InterPro"/>
</dbReference>
<dbReference type="PANTHER" id="PTHR45674:SF9">
    <property type="entry name" value="DNA LIGASE 3"/>
    <property type="match status" value="1"/>
</dbReference>
<keyword evidence="16" id="KW-1185">Reference proteome</keyword>
<evidence type="ECO:0000259" key="14">
    <source>
        <dbReference type="PROSITE" id="PS50160"/>
    </source>
</evidence>
<dbReference type="Gene3D" id="3.40.50.12650">
    <property type="match status" value="1"/>
</dbReference>
<dbReference type="InterPro" id="IPR000977">
    <property type="entry name" value="DNA_ligase_ATP-dep"/>
</dbReference>
<dbReference type="InterPro" id="IPR011084">
    <property type="entry name" value="DRMBL"/>
</dbReference>
<dbReference type="FunFam" id="3.40.50.12650:FF:000006">
    <property type="entry name" value="DNA ligase"/>
    <property type="match status" value="1"/>
</dbReference>
<dbReference type="InterPro" id="IPR016059">
    <property type="entry name" value="DNA_ligase_ATP-dep_CS"/>
</dbReference>
<evidence type="ECO:0000256" key="5">
    <source>
        <dbReference type="ARBA" id="ARBA00022741"/>
    </source>
</evidence>
<dbReference type="FunFam" id="2.40.50.140:FF:000220">
    <property type="entry name" value="DNA ligase"/>
    <property type="match status" value="1"/>
</dbReference>
<evidence type="ECO:0000256" key="12">
    <source>
        <dbReference type="RuleBase" id="RU004196"/>
    </source>
</evidence>
<dbReference type="InterPro" id="IPR036599">
    <property type="entry name" value="DNA_ligase_N_sf"/>
</dbReference>
<dbReference type="GO" id="GO:0005634">
    <property type="term" value="C:nucleus"/>
    <property type="evidence" value="ECO:0007669"/>
    <property type="project" value="UniProtKB-SubCell"/>
</dbReference>
<dbReference type="InterPro" id="IPR036866">
    <property type="entry name" value="RibonucZ/Hydroxyglut_hydro"/>
</dbReference>
<dbReference type="InterPro" id="IPR012340">
    <property type="entry name" value="NA-bd_OB-fold"/>
</dbReference>
<keyword evidence="9" id="KW-0539">Nucleus</keyword>
<dbReference type="CDD" id="cd07900">
    <property type="entry name" value="Adenylation_DNA_ligase_I_Euk"/>
    <property type="match status" value="1"/>
</dbReference>
<dbReference type="Gene3D" id="2.40.50.140">
    <property type="entry name" value="Nucleic acid-binding proteins"/>
    <property type="match status" value="1"/>
</dbReference>
<dbReference type="EC" id="6.5.1.1" evidence="11"/>
<dbReference type="EMBL" id="CP133613">
    <property type="protein sequence ID" value="WMV16891.1"/>
    <property type="molecule type" value="Genomic_DNA"/>
</dbReference>
<evidence type="ECO:0000256" key="4">
    <source>
        <dbReference type="ARBA" id="ARBA00022705"/>
    </source>
</evidence>
<evidence type="ECO:0000313" key="15">
    <source>
        <dbReference type="EMBL" id="WMV16891.1"/>
    </source>
</evidence>
<dbReference type="NCBIfam" id="TIGR00574">
    <property type="entry name" value="dnl1"/>
    <property type="match status" value="1"/>
</dbReference>
<dbReference type="Pfam" id="PF04679">
    <property type="entry name" value="DNA_ligase_A_C"/>
    <property type="match status" value="1"/>
</dbReference>
<dbReference type="InterPro" id="IPR012308">
    <property type="entry name" value="DNA_ligase_ATP-dep_N"/>
</dbReference>
<dbReference type="InterPro" id="IPR050191">
    <property type="entry name" value="ATP-dep_DNA_ligase"/>
</dbReference>
<reference evidence="15" key="1">
    <citation type="submission" date="2023-08" db="EMBL/GenBank/DDBJ databases">
        <title>A de novo genome assembly of Solanum verrucosum Schlechtendal, a Mexican diploid species geographically isolated from the other diploid A-genome species in potato relatives.</title>
        <authorList>
            <person name="Hosaka K."/>
        </authorList>
    </citation>
    <scope>NUCLEOTIDE SEQUENCE</scope>
    <source>
        <tissue evidence="15">Young leaves</tissue>
    </source>
</reference>
<comment type="similarity">
    <text evidence="2 12">Belongs to the ATP-dependent DNA ligase family.</text>
</comment>
<dbReference type="InterPro" id="IPR012310">
    <property type="entry name" value="DNA_ligase_ATP-dep_cent"/>
</dbReference>
<dbReference type="PROSITE" id="PS50160">
    <property type="entry name" value="DNA_LIGASE_A3"/>
    <property type="match status" value="1"/>
</dbReference>
<sequence length="1513" mass="167962">MSSDAGTLTLDSTTLYITALNSLSYKSSSNSIPLSLPLPPIPSSIPQPKLIPRTRFIIDGFKYAADFSVSYFLSHFHSDHYTGLSSNWSKGIIFCSSTTANLLIQVLNVPAQYVVSLPLSESVLIDGSEVFLIDANHCPGAVQFLFKVAVNNGKFERYVHTGDFRYCDDMKLEPVLNAFVGADAVFLDTTYCHPKFIFPSQQESIDYIVGVIEKSGVENEGSLKDILFLIATYVIGKEKILMEVSRRCQRKIHVDGRKMSVLGVLSHGEDGVFTTVESETDVHVVGWNVLGETWPYFRPNFEKMDKIMNEKGYSKVVGFVPTGWTYEVKRNKFSVRKKDSFEIHLVPYSEHSNYDELREYVKFLKPKHVIPTVGTDVEKLDSKHANAMRKHFAGLVDEMAIKQEFLMGFHRCVQGKEDVDAKGSGLALVSITEQENTNGSAHTLVSIIKQENEDTSSDSKSCNAADMDTVIHSSFPQGESVSPGLEKISEGDMDEILEELQGCLPTWVTKGQMLDLLSISDKNVVDAVSYFYEHETEYREQVTASNSVTSSFEGNSANESALPSKPCLGKSPQQGETTASSKTVKLPIMDSSSSKKVSPGKRKRSTGNKSSSSSKKVSPGKRKRSTGNKSFEKAKGHASMDSGGPKQCTITKFFSKTLPLSLQNGNSEADNCMPPNASIEAYKEEADRFIQIMNGDDSLRSYATTVLAKTKGDISMALDIYFSEYKDVGETNGDGISKTNKLLQPQCAKEIYPSSKDDKLPKILGDDDADLSLCGVPFADNAVNYVSLPHEKYSPVEHACWSKGQAAPYIHLARTFELVKEEKGKIKATSMLCNMFRSLLALSPEDVLPAVYLCTNKIAPDHENMELNIGGSTVVAALEEACGTKKSKVRELYNSLGDLGDVAQLCRQTQSLLAPPVALTVRGVYSALRRISLQAGSGSAVRKKSLIVNLMCSCREKEMKFLVRTLVILALGEHVVLWIKCPGLWSSGESVEHDVWVRCTSWVLEPYQKPDIIVEKGRIWLIIHRGSNLVPLALGEFTVFKKVIKVRNLRIGAMMRTVLPALAQAVVFNSTPYEGLVENLKDCLQRLSAEVVEAYNILPSLDVLVPSLMEKGIEFSSNTLSMAPGIPIKPMLAKITNGVPQVMKLFQNKAFTCEYKYDGQRAQIHKLSDGSVRVFSRNGDETTSRFPDLVNIITESCDSRGATFILDAEVVAIDRQNGPKLMSFQELSSRERGSKDSVIALDKIKVEICIFVFDVMFANGEQLLNLPLRQRRKYLKDLFGDGKVGYLEYATEMTVECDDACADDEATLARMNSFLNDALHASCEGIMVKSLDEDAGYAPSKRSDAWLKVKRDYVEGLNDSLDLVPIGAWHGNGRKAGWYSPFLMACYNPDTQEFQSVCRVMSGFSDSFYVEMRDFFDADKICQKKPPYYRSEEVPDMWFSPEVVWVIRGADFTVSPVHHAAIGLVHPSRGISVRFPRFIRCVSDRKPEECSTSADIADMFRSQIRKMDVKAEK</sequence>
<dbReference type="GO" id="GO:0005524">
    <property type="term" value="F:ATP binding"/>
    <property type="evidence" value="ECO:0007669"/>
    <property type="project" value="UniProtKB-KW"/>
</dbReference>
<dbReference type="GO" id="GO:0003677">
    <property type="term" value="F:DNA binding"/>
    <property type="evidence" value="ECO:0007669"/>
    <property type="project" value="InterPro"/>
</dbReference>
<dbReference type="Pfam" id="PF01068">
    <property type="entry name" value="DNA_ligase_A_M"/>
    <property type="match status" value="1"/>
</dbReference>
<feature type="compositionally biased region" description="Polar residues" evidence="13">
    <location>
        <begin position="542"/>
        <end position="561"/>
    </location>
</feature>
<comment type="subcellular location">
    <subcellularLocation>
        <location evidence="1">Nucleus</location>
    </subcellularLocation>
</comment>
<evidence type="ECO:0000256" key="13">
    <source>
        <dbReference type="SAM" id="MobiDB-lite"/>
    </source>
</evidence>
<dbReference type="GO" id="GO:0006310">
    <property type="term" value="P:DNA recombination"/>
    <property type="evidence" value="ECO:0007669"/>
    <property type="project" value="UniProtKB-KW"/>
</dbReference>
<proteinExistence type="inferred from homology"/>
<dbReference type="Gene3D" id="3.60.15.10">
    <property type="entry name" value="Ribonuclease Z/Hydroxyacylglutathione hydrolase-like"/>
    <property type="match status" value="1"/>
</dbReference>
<dbReference type="GO" id="GO:0006273">
    <property type="term" value="P:lagging strand elongation"/>
    <property type="evidence" value="ECO:0007669"/>
    <property type="project" value="TreeGrafter"/>
</dbReference>
<evidence type="ECO:0000256" key="7">
    <source>
        <dbReference type="ARBA" id="ARBA00022840"/>
    </source>
</evidence>
<dbReference type="CDD" id="cd07969">
    <property type="entry name" value="OBF_DNA_ligase_I"/>
    <property type="match status" value="1"/>
</dbReference>
<evidence type="ECO:0000256" key="6">
    <source>
        <dbReference type="ARBA" id="ARBA00022763"/>
    </source>
</evidence>
<dbReference type="SUPFAM" id="SSF56091">
    <property type="entry name" value="DNA ligase/mRNA capping enzyme, catalytic domain"/>
    <property type="match status" value="1"/>
</dbReference>
<keyword evidence="11" id="KW-0233">DNA recombination</keyword>
<accession>A0AAF0Q4V9</accession>
<dbReference type="InterPro" id="IPR012309">
    <property type="entry name" value="DNA_ligase_ATP-dep_C"/>
</dbReference>
<keyword evidence="8 11" id="KW-0234">DNA repair</keyword>
<protein>
    <recommendedName>
        <fullName evidence="11">DNA ligase</fullName>
        <ecNumber evidence="11">6.5.1.1</ecNumber>
    </recommendedName>
</protein>
<gene>
    <name evidence="15" type="ORF">MTR67_010276</name>
</gene>
<feature type="compositionally biased region" description="Low complexity" evidence="13">
    <location>
        <begin position="607"/>
        <end position="617"/>
    </location>
</feature>
<keyword evidence="5 11" id="KW-0547">Nucleotide-binding</keyword>
<keyword evidence="7 11" id="KW-0067">ATP-binding</keyword>